<gene>
    <name evidence="1" type="ORF">PCON_13436</name>
</gene>
<evidence type="ECO:0000313" key="2">
    <source>
        <dbReference type="Proteomes" id="UP000018144"/>
    </source>
</evidence>
<dbReference type="AlphaFoldDB" id="U4LVJ4"/>
<keyword evidence="2" id="KW-1185">Reference proteome</keyword>
<dbReference type="EMBL" id="HF935890">
    <property type="protein sequence ID" value="CCX32596.1"/>
    <property type="molecule type" value="Genomic_DNA"/>
</dbReference>
<sequence length="82" mass="8982">MMILNFRNFEKFGNFNFSQEAQGAQGAQGACLFKGSFGSSLVRKEASRNIRDSKSPLGSCCTAEYSLHFRKEDSGAQYASLG</sequence>
<accession>U4LVJ4</accession>
<reference evidence="1 2" key="1">
    <citation type="journal article" date="2013" name="PLoS Genet.">
        <title>The genome and development-dependent transcriptomes of Pyronema confluens: a window into fungal evolution.</title>
        <authorList>
            <person name="Traeger S."/>
            <person name="Altegoer F."/>
            <person name="Freitag M."/>
            <person name="Gabaldon T."/>
            <person name="Kempken F."/>
            <person name="Kumar A."/>
            <person name="Marcet-Houben M."/>
            <person name="Poggeler S."/>
            <person name="Stajich J.E."/>
            <person name="Nowrousian M."/>
        </authorList>
    </citation>
    <scope>NUCLEOTIDE SEQUENCE [LARGE SCALE GENOMIC DNA]</scope>
    <source>
        <strain evidence="2">CBS 100304</strain>
        <tissue evidence="1">Vegetative mycelium</tissue>
    </source>
</reference>
<evidence type="ECO:0000313" key="1">
    <source>
        <dbReference type="EMBL" id="CCX32596.1"/>
    </source>
</evidence>
<organism evidence="1 2">
    <name type="scientific">Pyronema omphalodes (strain CBS 100304)</name>
    <name type="common">Pyronema confluens</name>
    <dbReference type="NCBI Taxonomy" id="1076935"/>
    <lineage>
        <taxon>Eukaryota</taxon>
        <taxon>Fungi</taxon>
        <taxon>Dikarya</taxon>
        <taxon>Ascomycota</taxon>
        <taxon>Pezizomycotina</taxon>
        <taxon>Pezizomycetes</taxon>
        <taxon>Pezizales</taxon>
        <taxon>Pyronemataceae</taxon>
        <taxon>Pyronema</taxon>
    </lineage>
</organism>
<name>U4LVJ4_PYROM</name>
<proteinExistence type="predicted"/>
<protein>
    <submittedName>
        <fullName evidence="1">Uncharacterized protein</fullName>
    </submittedName>
</protein>
<dbReference type="Proteomes" id="UP000018144">
    <property type="component" value="Unassembled WGS sequence"/>
</dbReference>